<reference evidence="2" key="1">
    <citation type="journal article" date="2023" name="Mol. Phylogenet. Evol.">
        <title>Genome-scale phylogeny and comparative genomics of the fungal order Sordariales.</title>
        <authorList>
            <person name="Hensen N."/>
            <person name="Bonometti L."/>
            <person name="Westerberg I."/>
            <person name="Brannstrom I.O."/>
            <person name="Guillou S."/>
            <person name="Cros-Aarteil S."/>
            <person name="Calhoun S."/>
            <person name="Haridas S."/>
            <person name="Kuo A."/>
            <person name="Mondo S."/>
            <person name="Pangilinan J."/>
            <person name="Riley R."/>
            <person name="LaButti K."/>
            <person name="Andreopoulos B."/>
            <person name="Lipzen A."/>
            <person name="Chen C."/>
            <person name="Yan M."/>
            <person name="Daum C."/>
            <person name="Ng V."/>
            <person name="Clum A."/>
            <person name="Steindorff A."/>
            <person name="Ohm R.A."/>
            <person name="Martin F."/>
            <person name="Silar P."/>
            <person name="Natvig D.O."/>
            <person name="Lalanne C."/>
            <person name="Gautier V."/>
            <person name="Ament-Velasquez S.L."/>
            <person name="Kruys A."/>
            <person name="Hutchinson M.I."/>
            <person name="Powell A.J."/>
            <person name="Barry K."/>
            <person name="Miller A.N."/>
            <person name="Grigoriev I.V."/>
            <person name="Debuchy R."/>
            <person name="Gladieux P."/>
            <person name="Hiltunen Thoren M."/>
            <person name="Johannesson H."/>
        </authorList>
    </citation>
    <scope>NUCLEOTIDE SEQUENCE</scope>
    <source>
        <strain evidence="2">FGSC 1904</strain>
    </source>
</reference>
<feature type="region of interest" description="Disordered" evidence="1">
    <location>
        <begin position="1"/>
        <end position="44"/>
    </location>
</feature>
<evidence type="ECO:0000256" key="1">
    <source>
        <dbReference type="SAM" id="MobiDB-lite"/>
    </source>
</evidence>
<keyword evidence="3" id="KW-1185">Reference proteome</keyword>
<organism evidence="2 3">
    <name type="scientific">Sordaria brevicollis</name>
    <dbReference type="NCBI Taxonomy" id="83679"/>
    <lineage>
        <taxon>Eukaryota</taxon>
        <taxon>Fungi</taxon>
        <taxon>Dikarya</taxon>
        <taxon>Ascomycota</taxon>
        <taxon>Pezizomycotina</taxon>
        <taxon>Sordariomycetes</taxon>
        <taxon>Sordariomycetidae</taxon>
        <taxon>Sordariales</taxon>
        <taxon>Sordariaceae</taxon>
        <taxon>Sordaria</taxon>
    </lineage>
</organism>
<dbReference type="EMBL" id="JAUTDP010000013">
    <property type="protein sequence ID" value="KAK3391400.1"/>
    <property type="molecule type" value="Genomic_DNA"/>
</dbReference>
<feature type="compositionally biased region" description="Pro residues" evidence="1">
    <location>
        <begin position="18"/>
        <end position="35"/>
    </location>
</feature>
<evidence type="ECO:0000313" key="2">
    <source>
        <dbReference type="EMBL" id="KAK3391400.1"/>
    </source>
</evidence>
<name>A0AAE0P185_SORBR</name>
<comment type="caution">
    <text evidence="2">The sequence shown here is derived from an EMBL/GenBank/DDBJ whole genome shotgun (WGS) entry which is preliminary data.</text>
</comment>
<dbReference type="Proteomes" id="UP001281003">
    <property type="component" value="Unassembled WGS sequence"/>
</dbReference>
<evidence type="ECO:0000313" key="3">
    <source>
        <dbReference type="Proteomes" id="UP001281003"/>
    </source>
</evidence>
<dbReference type="AlphaFoldDB" id="A0AAE0P185"/>
<protein>
    <submittedName>
        <fullName evidence="2">Uncharacterized protein</fullName>
    </submittedName>
</protein>
<accession>A0AAE0P185</accession>
<reference evidence="2" key="2">
    <citation type="submission" date="2023-07" db="EMBL/GenBank/DDBJ databases">
        <authorList>
            <consortium name="Lawrence Berkeley National Laboratory"/>
            <person name="Haridas S."/>
            <person name="Hensen N."/>
            <person name="Bonometti L."/>
            <person name="Westerberg I."/>
            <person name="Brannstrom I.O."/>
            <person name="Guillou S."/>
            <person name="Cros-Aarteil S."/>
            <person name="Calhoun S."/>
            <person name="Kuo A."/>
            <person name="Mondo S."/>
            <person name="Pangilinan J."/>
            <person name="Riley R."/>
            <person name="LaButti K."/>
            <person name="Andreopoulos B."/>
            <person name="Lipzen A."/>
            <person name="Chen C."/>
            <person name="Yanf M."/>
            <person name="Daum C."/>
            <person name="Ng V."/>
            <person name="Clum A."/>
            <person name="Steindorff A."/>
            <person name="Ohm R."/>
            <person name="Martin F."/>
            <person name="Silar P."/>
            <person name="Natvig D."/>
            <person name="Lalanne C."/>
            <person name="Gautier V."/>
            <person name="Ament-velasquez S.L."/>
            <person name="Kruys A."/>
            <person name="Hutchinson M.I."/>
            <person name="Powell A.J."/>
            <person name="Barry K."/>
            <person name="Miller A.N."/>
            <person name="Grigoriev I.V."/>
            <person name="Debuchy R."/>
            <person name="Gladieux P."/>
            <person name="Thoren M.H."/>
            <person name="Johannesson H."/>
        </authorList>
    </citation>
    <scope>NUCLEOTIDE SEQUENCE</scope>
    <source>
        <strain evidence="2">FGSC 1904</strain>
    </source>
</reference>
<gene>
    <name evidence="2" type="ORF">B0T20DRAFT_78394</name>
</gene>
<sequence length="265" mass="28049">MSFVLGGGSNPRFGRDSGPPPPRTPRPGAFPPGSVPNPAGVPQVIPGMPSPAPAYGFAAPQPAVVTPAPVSPYMFAPPALAPAAPAAAPPAWGSAMAATPSLFPQPYQYISGLGGSGRNPQPYPVINPEMPAANMMNSTGGVGCEPGYNYFFPPEHTKIHVFKCGTTPPWHQPPNAKLPFHSCHVPVSTTVQELMYGFGATNPSKKKNKLFEVVQGGNGRWYRGLAFRGDDKEMLAKTCKELGWDKTRSGLPGQKPVVYLYVTKD</sequence>
<proteinExistence type="predicted"/>